<dbReference type="RefSeq" id="XP_040937992.1">
    <property type="nucleotide sequence ID" value="XM_041082058.1"/>
</dbReference>
<dbReference type="Proteomes" id="UP000818029">
    <property type="component" value="Chromosome A11"/>
</dbReference>
<accession>A0ABM2Z5J8</accession>
<dbReference type="InterPro" id="IPR044819">
    <property type="entry name" value="OBL-like"/>
</dbReference>
<reference evidence="4" key="2">
    <citation type="submission" date="2025-08" db="UniProtKB">
        <authorList>
            <consortium name="RefSeq"/>
        </authorList>
    </citation>
    <scope>IDENTIFICATION</scope>
</reference>
<feature type="domain" description="Fungal lipase-type" evidence="2">
    <location>
        <begin position="27"/>
        <end position="126"/>
    </location>
</feature>
<proteinExistence type="predicted"/>
<dbReference type="Gene3D" id="3.40.50.1820">
    <property type="entry name" value="alpha/beta hydrolase"/>
    <property type="match status" value="1"/>
</dbReference>
<keyword evidence="1" id="KW-0378">Hydrolase</keyword>
<reference evidence="3" key="1">
    <citation type="journal article" date="2020" name="Nat. Genet.">
        <title>Genomic diversifications of five Gossypium allopolyploid species and their impact on cotton improvement.</title>
        <authorList>
            <person name="Chen Z.J."/>
            <person name="Sreedasyam A."/>
            <person name="Ando A."/>
            <person name="Song Q."/>
            <person name="De Santiago L.M."/>
            <person name="Hulse-Kemp A.M."/>
            <person name="Ding M."/>
            <person name="Ye W."/>
            <person name="Kirkbride R.C."/>
            <person name="Jenkins J."/>
            <person name="Plott C."/>
            <person name="Lovell J."/>
            <person name="Lin Y.M."/>
            <person name="Vaughn R."/>
            <person name="Liu B."/>
            <person name="Simpson S."/>
            <person name="Scheffler B.E."/>
            <person name="Wen L."/>
            <person name="Saski C.A."/>
            <person name="Grover C.E."/>
            <person name="Hu G."/>
            <person name="Conover J.L."/>
            <person name="Carlson J.W."/>
            <person name="Shu S."/>
            <person name="Boston L.B."/>
            <person name="Williams M."/>
            <person name="Peterson D.G."/>
            <person name="McGee K."/>
            <person name="Jones D.C."/>
            <person name="Wendel J.F."/>
            <person name="Stelly D.M."/>
            <person name="Grimwood J."/>
            <person name="Schmutz J."/>
        </authorList>
    </citation>
    <scope>NUCLEOTIDE SEQUENCE [LARGE SCALE GENOMIC DNA]</scope>
    <source>
        <strain evidence="3">cv. TM-1</strain>
    </source>
</reference>
<protein>
    <submittedName>
        <fullName evidence="4">Triacylglycerol lipase OBL1-like</fullName>
    </submittedName>
</protein>
<keyword evidence="3" id="KW-1185">Reference proteome</keyword>
<dbReference type="PANTHER" id="PTHR46086">
    <property type="entry name" value="ALPHA/BETA-HYDROLASES SUPERFAMILY PROTEIN"/>
    <property type="match status" value="1"/>
</dbReference>
<gene>
    <name evidence="4" type="primary">LOC121203378</name>
</gene>
<evidence type="ECO:0000313" key="3">
    <source>
        <dbReference type="Proteomes" id="UP000818029"/>
    </source>
</evidence>
<dbReference type="GeneID" id="121203378"/>
<evidence type="ECO:0000313" key="4">
    <source>
        <dbReference type="RefSeq" id="XP_040937992.1"/>
    </source>
</evidence>
<dbReference type="Pfam" id="PF01764">
    <property type="entry name" value="Lipase_3"/>
    <property type="match status" value="1"/>
</dbReference>
<dbReference type="PANTHER" id="PTHR46086:SF17">
    <property type="entry name" value="ALPHA_BETA-HYDROLASES SUPERFAMILY PROTEIN"/>
    <property type="match status" value="1"/>
</dbReference>
<name>A0ABM2Z5J8_GOSHI</name>
<sequence>MKALGMQKDGDGWPVECKKDETRKQPLAYYHIRDKLKALLSESEKTKYIMTGHSLGGALAILFPAILLYHDEKLLLKRLEGVYTYRQPRVGDEEFCKFMENKLEEHKIPYFRFVYCNDMVPRLPYDDKEHWYKHFGTCLYYNRHYDGKGPGYKEGWFLRVSRMIGLVIPGISAHSPQDYVNSTRLGSSEIFLPPEDM</sequence>
<dbReference type="InterPro" id="IPR029058">
    <property type="entry name" value="AB_hydrolase_fold"/>
</dbReference>
<dbReference type="InterPro" id="IPR002921">
    <property type="entry name" value="Fungal_lipase-type"/>
</dbReference>
<dbReference type="CDD" id="cd00741">
    <property type="entry name" value="Lipase"/>
    <property type="match status" value="1"/>
</dbReference>
<organism evidence="3 4">
    <name type="scientific">Gossypium hirsutum</name>
    <name type="common">Upland cotton</name>
    <name type="synonym">Gossypium mexicanum</name>
    <dbReference type="NCBI Taxonomy" id="3635"/>
    <lineage>
        <taxon>Eukaryota</taxon>
        <taxon>Viridiplantae</taxon>
        <taxon>Streptophyta</taxon>
        <taxon>Embryophyta</taxon>
        <taxon>Tracheophyta</taxon>
        <taxon>Spermatophyta</taxon>
        <taxon>Magnoliopsida</taxon>
        <taxon>eudicotyledons</taxon>
        <taxon>Gunneridae</taxon>
        <taxon>Pentapetalae</taxon>
        <taxon>rosids</taxon>
        <taxon>malvids</taxon>
        <taxon>Malvales</taxon>
        <taxon>Malvaceae</taxon>
        <taxon>Malvoideae</taxon>
        <taxon>Gossypium</taxon>
    </lineage>
</organism>
<dbReference type="SUPFAM" id="SSF53474">
    <property type="entry name" value="alpha/beta-Hydrolases"/>
    <property type="match status" value="1"/>
</dbReference>
<evidence type="ECO:0000259" key="2">
    <source>
        <dbReference type="Pfam" id="PF01764"/>
    </source>
</evidence>
<evidence type="ECO:0000256" key="1">
    <source>
        <dbReference type="ARBA" id="ARBA00022801"/>
    </source>
</evidence>